<protein>
    <recommendedName>
        <fullName evidence="2">Phage protein</fullName>
    </recommendedName>
</protein>
<reference evidence="1" key="1">
    <citation type="submission" date="2019-11" db="EMBL/GenBank/DDBJ databases">
        <authorList>
            <person name="Feng L."/>
        </authorList>
    </citation>
    <scope>NUCLEOTIDE SEQUENCE</scope>
    <source>
        <strain evidence="1">SLutetiensisLFYP71</strain>
    </source>
</reference>
<evidence type="ECO:0000313" key="1">
    <source>
        <dbReference type="EMBL" id="VYT71110.1"/>
    </source>
</evidence>
<dbReference type="AlphaFoldDB" id="A0A6N2YZU2"/>
<proteinExistence type="predicted"/>
<evidence type="ECO:0008006" key="2">
    <source>
        <dbReference type="Google" id="ProtNLM"/>
    </source>
</evidence>
<dbReference type="RefSeq" id="WP_156672586.1">
    <property type="nucleotide sequence ID" value="NZ_CACRUI010000003.1"/>
</dbReference>
<name>A0A6N2YZU2_9STRE</name>
<accession>A0A6N2YZU2</accession>
<organism evidence="1">
    <name type="scientific">Streptococcus lutetiensis</name>
    <dbReference type="NCBI Taxonomy" id="150055"/>
    <lineage>
        <taxon>Bacteria</taxon>
        <taxon>Bacillati</taxon>
        <taxon>Bacillota</taxon>
        <taxon>Bacilli</taxon>
        <taxon>Lactobacillales</taxon>
        <taxon>Streptococcaceae</taxon>
        <taxon>Streptococcus</taxon>
    </lineage>
</organism>
<dbReference type="EMBL" id="CACRUI010000003">
    <property type="protein sequence ID" value="VYT71110.1"/>
    <property type="molecule type" value="Genomic_DNA"/>
</dbReference>
<sequence length="66" mass="7372">MKPKRYPYSGNKKQPEKQIAIKVNELKADVDSVASRTNQVFSRIVGDTKVSVNSNGIELEAPIVVW</sequence>
<gene>
    <name evidence="1" type="ORF">SLLFYP71_00495</name>
</gene>